<dbReference type="GO" id="GO:0016787">
    <property type="term" value="F:hydrolase activity"/>
    <property type="evidence" value="ECO:0007669"/>
    <property type="project" value="UniProtKB-UniRule"/>
</dbReference>
<gene>
    <name evidence="7" type="ORF">GXP70_20850</name>
</gene>
<accession>A0A6C0FZX4</accession>
<evidence type="ECO:0000256" key="5">
    <source>
        <dbReference type="HAMAP-Rule" id="MF_00457"/>
    </source>
</evidence>
<dbReference type="NCBIfam" id="NF001911">
    <property type="entry name" value="PRK00685.1"/>
    <property type="match status" value="1"/>
</dbReference>
<dbReference type="InterPro" id="IPR036866">
    <property type="entry name" value="RibonucZ/Hydroxyglut_hydro"/>
</dbReference>
<dbReference type="Gene3D" id="3.60.15.10">
    <property type="entry name" value="Ribonuclease Z/Hydroxyacylglutathione hydrolase-like"/>
    <property type="match status" value="1"/>
</dbReference>
<dbReference type="InterPro" id="IPR022877">
    <property type="entry name" value="UPF0173"/>
</dbReference>
<dbReference type="KEGG" id="plyc:GXP70_20850"/>
<dbReference type="PANTHER" id="PTHR43546">
    <property type="entry name" value="UPF0173 METAL-DEPENDENT HYDROLASE MJ1163-RELATED"/>
    <property type="match status" value="1"/>
</dbReference>
<feature type="domain" description="Metallo-beta-lactamase" evidence="6">
    <location>
        <begin position="7"/>
        <end position="195"/>
    </location>
</feature>
<evidence type="ECO:0000256" key="4">
    <source>
        <dbReference type="ARBA" id="ARBA00048505"/>
    </source>
</evidence>
<evidence type="ECO:0000256" key="2">
    <source>
        <dbReference type="ARBA" id="ARBA00034221"/>
    </source>
</evidence>
<dbReference type="SUPFAM" id="SSF56281">
    <property type="entry name" value="Metallo-hydrolase/oxidoreductase"/>
    <property type="match status" value="1"/>
</dbReference>
<dbReference type="InterPro" id="IPR001279">
    <property type="entry name" value="Metallo-B-lactamas"/>
</dbReference>
<keyword evidence="1 5" id="KW-0378">Hydrolase</keyword>
<evidence type="ECO:0000313" key="8">
    <source>
        <dbReference type="Proteomes" id="UP000476064"/>
    </source>
</evidence>
<dbReference type="EMBL" id="CP048209">
    <property type="protein sequence ID" value="QHT62187.1"/>
    <property type="molecule type" value="Genomic_DNA"/>
</dbReference>
<comment type="catalytic activity">
    <reaction evidence="2">
        <text>3',5'-cyclic CMP + H2O = CMP + H(+)</text>
        <dbReference type="Rhea" id="RHEA:72675"/>
        <dbReference type="ChEBI" id="CHEBI:15377"/>
        <dbReference type="ChEBI" id="CHEBI:15378"/>
        <dbReference type="ChEBI" id="CHEBI:58003"/>
        <dbReference type="ChEBI" id="CHEBI:60377"/>
    </reaction>
    <physiologicalReaction direction="left-to-right" evidence="2">
        <dbReference type="Rhea" id="RHEA:72676"/>
    </physiologicalReaction>
</comment>
<evidence type="ECO:0000256" key="1">
    <source>
        <dbReference type="ARBA" id="ARBA00022801"/>
    </source>
</evidence>
<comment type="catalytic activity">
    <reaction evidence="4">
        <text>3',5'-cyclic UMP + H2O = UMP + H(+)</text>
        <dbReference type="Rhea" id="RHEA:70575"/>
        <dbReference type="ChEBI" id="CHEBI:15377"/>
        <dbReference type="ChEBI" id="CHEBI:15378"/>
        <dbReference type="ChEBI" id="CHEBI:57865"/>
        <dbReference type="ChEBI" id="CHEBI:184387"/>
    </reaction>
    <physiologicalReaction direction="left-to-right" evidence="4">
        <dbReference type="Rhea" id="RHEA:70576"/>
    </physiologicalReaction>
</comment>
<dbReference type="RefSeq" id="WP_162358621.1">
    <property type="nucleotide sequence ID" value="NZ_CP048209.1"/>
</dbReference>
<dbReference type="HAMAP" id="MF_00457">
    <property type="entry name" value="UPF0173"/>
    <property type="match status" value="1"/>
</dbReference>
<dbReference type="Pfam" id="PF13483">
    <property type="entry name" value="Lactamase_B_3"/>
    <property type="match status" value="1"/>
</dbReference>
<proteinExistence type="inferred from homology"/>
<reference evidence="7 8" key="1">
    <citation type="submission" date="2020-01" db="EMBL/GenBank/DDBJ databases">
        <title>Paenibacillus sp. nov., isolated from tomato rhizosphere.</title>
        <authorList>
            <person name="Weon H.-Y."/>
            <person name="Lee S.A."/>
        </authorList>
    </citation>
    <scope>NUCLEOTIDE SEQUENCE [LARGE SCALE GENOMIC DNA]</scope>
    <source>
        <strain evidence="7 8">12200R-189</strain>
    </source>
</reference>
<evidence type="ECO:0000259" key="6">
    <source>
        <dbReference type="SMART" id="SM00849"/>
    </source>
</evidence>
<evidence type="ECO:0000256" key="3">
    <source>
        <dbReference type="ARBA" id="ARBA00034301"/>
    </source>
</evidence>
<protein>
    <recommendedName>
        <fullName evidence="5">UPF0173 metal-dependent hydrolase GXP70_20850</fullName>
    </recommendedName>
</protein>
<dbReference type="AlphaFoldDB" id="A0A6C0FZX4"/>
<sequence>MKIHYHGHACIQIDTGGKSLIIDPFLSGNPIAKTKPEDIKADAILLTHAHQDHILDAAPIAKANNDAPVVANVELATYMSWQGVKNAVGMNMGGTFDLGFAKAKMVQAFHSSGIVIEETKQILYAGMPAGFLVFAEGLTILHAGDTSLYGDMKMIGERHPIDVVFLPIGDHYTMGPEDALQAAEWYNAKLAVPIHHSTFPGIKQDAEKFVGQLETRGLKGKAMAPGDTLEVAGR</sequence>
<dbReference type="PANTHER" id="PTHR43546:SF3">
    <property type="entry name" value="UPF0173 METAL-DEPENDENT HYDROLASE MJ1163"/>
    <property type="match status" value="1"/>
</dbReference>
<comment type="similarity">
    <text evidence="5">Belongs to the UPF0173 family.</text>
</comment>
<comment type="function">
    <text evidence="3">Counteracts the endogenous Pycsar antiviral defense system. Phosphodiesterase that enables metal-dependent hydrolysis of host cyclic nucleotide Pycsar defense signals such as cCMP and cUMP.</text>
</comment>
<organism evidence="7 8">
    <name type="scientific">Paenibacillus lycopersici</name>
    <dbReference type="NCBI Taxonomy" id="2704462"/>
    <lineage>
        <taxon>Bacteria</taxon>
        <taxon>Bacillati</taxon>
        <taxon>Bacillota</taxon>
        <taxon>Bacilli</taxon>
        <taxon>Bacillales</taxon>
        <taxon>Paenibacillaceae</taxon>
        <taxon>Paenibacillus</taxon>
    </lineage>
</organism>
<dbReference type="SMART" id="SM00849">
    <property type="entry name" value="Lactamase_B"/>
    <property type="match status" value="1"/>
</dbReference>
<dbReference type="InterPro" id="IPR050114">
    <property type="entry name" value="UPF0173_UPF0282_UlaG_hydrolase"/>
</dbReference>
<keyword evidence="8" id="KW-1185">Reference proteome</keyword>
<dbReference type="Proteomes" id="UP000476064">
    <property type="component" value="Chromosome"/>
</dbReference>
<evidence type="ECO:0000313" key="7">
    <source>
        <dbReference type="EMBL" id="QHT62187.1"/>
    </source>
</evidence>
<name>A0A6C0FZX4_9BACL</name>